<keyword evidence="11" id="KW-1185">Reference proteome</keyword>
<keyword evidence="6 9" id="KW-1133">Transmembrane helix</keyword>
<accession>A0A1L7LHS5</accession>
<keyword evidence="4" id="KW-1003">Cell membrane</keyword>
<feature type="transmembrane region" description="Helical" evidence="9">
    <location>
        <begin position="393"/>
        <end position="413"/>
    </location>
</feature>
<dbReference type="Proteomes" id="UP000217758">
    <property type="component" value="Chromosome"/>
</dbReference>
<protein>
    <submittedName>
        <fullName evidence="10">Potassium uptake protein TrkH</fullName>
    </submittedName>
</protein>
<evidence type="ECO:0000256" key="9">
    <source>
        <dbReference type="SAM" id="Phobius"/>
    </source>
</evidence>
<name>A0A1L7LHS5_9STRE</name>
<feature type="transmembrane region" description="Helical" evidence="9">
    <location>
        <begin position="272"/>
        <end position="290"/>
    </location>
</feature>
<evidence type="ECO:0000313" key="10">
    <source>
        <dbReference type="EMBL" id="BAQ23678.1"/>
    </source>
</evidence>
<evidence type="ECO:0000256" key="6">
    <source>
        <dbReference type="ARBA" id="ARBA00022989"/>
    </source>
</evidence>
<dbReference type="AlphaFoldDB" id="A0A1L7LHS5"/>
<proteinExistence type="inferred from homology"/>
<dbReference type="KEGG" id="strg:SRT_04170"/>
<gene>
    <name evidence="10" type="primary">trkH</name>
    <name evidence="10" type="ORF">SRT_04170</name>
</gene>
<feature type="transmembrane region" description="Helical" evidence="9">
    <location>
        <begin position="128"/>
        <end position="149"/>
    </location>
</feature>
<keyword evidence="5 9" id="KW-0812">Transmembrane</keyword>
<comment type="similarity">
    <text evidence="2">Belongs to the TrkH potassium transport family.</text>
</comment>
<reference evidence="10 11" key="1">
    <citation type="journal article" date="2016" name="Microbiol. Immunol.">
        <title>Complete genome sequence of Streptococcus troglodytae TKU31 isolated from the oral cavity of a chimpanzee (Pan troglodytes).</title>
        <authorList>
            <person name="Okamoto M."/>
            <person name="Naito M."/>
            <person name="Miyanohara M."/>
            <person name="Imai S."/>
            <person name="Nomura Y."/>
            <person name="Saito W."/>
            <person name="Momoi Y."/>
            <person name="Takada K."/>
            <person name="Miyabe-Nishiwaki T."/>
            <person name="Tomonaga M."/>
            <person name="Hanada N."/>
        </authorList>
    </citation>
    <scope>NUCLEOTIDE SEQUENCE [LARGE SCALE GENOMIC DNA]</scope>
    <source>
        <strain evidence="11">TKU 31</strain>
    </source>
</reference>
<feature type="transmembrane region" description="Helical" evidence="9">
    <location>
        <begin position="183"/>
        <end position="202"/>
    </location>
</feature>
<evidence type="ECO:0000256" key="4">
    <source>
        <dbReference type="ARBA" id="ARBA00022475"/>
    </source>
</evidence>
<feature type="transmembrane region" description="Helical" evidence="9">
    <location>
        <begin position="327"/>
        <end position="350"/>
    </location>
</feature>
<keyword evidence="8 9" id="KW-0472">Membrane</keyword>
<evidence type="ECO:0000256" key="3">
    <source>
        <dbReference type="ARBA" id="ARBA00022448"/>
    </source>
</evidence>
<dbReference type="EMBL" id="AP014612">
    <property type="protein sequence ID" value="BAQ23678.1"/>
    <property type="molecule type" value="Genomic_DNA"/>
</dbReference>
<evidence type="ECO:0000256" key="8">
    <source>
        <dbReference type="ARBA" id="ARBA00023136"/>
    </source>
</evidence>
<evidence type="ECO:0000313" key="11">
    <source>
        <dbReference type="Proteomes" id="UP000217758"/>
    </source>
</evidence>
<keyword evidence="7" id="KW-0406">Ion transport</keyword>
<dbReference type="GO" id="GO:0030001">
    <property type="term" value="P:metal ion transport"/>
    <property type="evidence" value="ECO:0007669"/>
    <property type="project" value="UniProtKB-ARBA"/>
</dbReference>
<dbReference type="InterPro" id="IPR003445">
    <property type="entry name" value="Cat_transpt"/>
</dbReference>
<feature type="transmembrane region" description="Helical" evidence="9">
    <location>
        <begin position="451"/>
        <end position="472"/>
    </location>
</feature>
<dbReference type="RefSeq" id="WP_128832894.1">
    <property type="nucleotide sequence ID" value="NZ_AP014612.1"/>
</dbReference>
<comment type="subcellular location">
    <subcellularLocation>
        <location evidence="1">Cell membrane</location>
        <topology evidence="1">Multi-pass membrane protein</topology>
    </subcellularLocation>
</comment>
<feature type="transmembrane region" description="Helical" evidence="9">
    <location>
        <begin position="70"/>
        <end position="91"/>
    </location>
</feature>
<sequence>MNKSMVRFLLSKLLLIEAALLLVPLIVAFIYQESFTIIFSILTTMAILILLGSIGIIFKPKNYHIYTKEGLLIVALCWVLWSFFGALPFIFTGQIPNIIDAFFEVSSGFTTTGATILPDVSVLSHSLLFWRSFTHLIGGMGVLVFALAIMENSKNSHLEVMRAEVPGPVFGKVVSKLKNTAQILYIIYLIMFAVFAIILWSVGMPLYDSLVTAMGTAGTGGFTVFNDGIAHYHSSLITNLVSIGMLLFGVNFNLYYLLLIRKFKTFFGDEELRTYIGIALLATLLIWLNVGGQFATAKEGLEISFFQVSTTMTTTGFGITNLTTWPLFSQFILLLLMFLGGSAGSTAGGFKVMRVLILSKIAKNQVLSSLYPNRVMSLHINQQSLDKRTQHSVLKYLAIYLLIFISLVLILTLDNNNLMIVTSAAASAFNNIGPILGTDKTFAIFSPFSKLVLSFAMIAGRLEIYPMLLLFIPKTWSKT</sequence>
<keyword evidence="3" id="KW-0813">Transport</keyword>
<dbReference type="GO" id="GO:0008324">
    <property type="term" value="F:monoatomic cation transmembrane transporter activity"/>
    <property type="evidence" value="ECO:0007669"/>
    <property type="project" value="InterPro"/>
</dbReference>
<dbReference type="PANTHER" id="PTHR32024:SF2">
    <property type="entry name" value="TRK SYSTEM POTASSIUM UPTAKE PROTEIN TRKG-RELATED"/>
    <property type="match status" value="1"/>
</dbReference>
<evidence type="ECO:0000256" key="7">
    <source>
        <dbReference type="ARBA" id="ARBA00023065"/>
    </source>
</evidence>
<dbReference type="GO" id="GO:0005886">
    <property type="term" value="C:plasma membrane"/>
    <property type="evidence" value="ECO:0007669"/>
    <property type="project" value="UniProtKB-SubCell"/>
</dbReference>
<dbReference type="Pfam" id="PF02386">
    <property type="entry name" value="TrkH"/>
    <property type="match status" value="1"/>
</dbReference>
<organism evidence="10 11">
    <name type="scientific">Streptococcus troglodytae</name>
    <dbReference type="NCBI Taxonomy" id="1111760"/>
    <lineage>
        <taxon>Bacteria</taxon>
        <taxon>Bacillati</taxon>
        <taxon>Bacillota</taxon>
        <taxon>Bacilli</taxon>
        <taxon>Lactobacillales</taxon>
        <taxon>Streptococcaceae</taxon>
        <taxon>Streptococcus</taxon>
    </lineage>
</organism>
<feature type="transmembrane region" description="Helical" evidence="9">
    <location>
        <begin position="37"/>
        <end position="58"/>
    </location>
</feature>
<feature type="transmembrane region" description="Helical" evidence="9">
    <location>
        <begin position="236"/>
        <end position="260"/>
    </location>
</feature>
<evidence type="ECO:0000256" key="1">
    <source>
        <dbReference type="ARBA" id="ARBA00004651"/>
    </source>
</evidence>
<feature type="transmembrane region" description="Helical" evidence="9">
    <location>
        <begin position="12"/>
        <end position="31"/>
    </location>
</feature>
<dbReference type="PANTHER" id="PTHR32024">
    <property type="entry name" value="TRK SYSTEM POTASSIUM UPTAKE PROTEIN TRKG-RELATED"/>
    <property type="match status" value="1"/>
</dbReference>
<evidence type="ECO:0000256" key="5">
    <source>
        <dbReference type="ARBA" id="ARBA00022692"/>
    </source>
</evidence>
<evidence type="ECO:0000256" key="2">
    <source>
        <dbReference type="ARBA" id="ARBA00009137"/>
    </source>
</evidence>